<dbReference type="CDD" id="cd06580">
    <property type="entry name" value="TM_PBP1_transp_TpRbsC_like"/>
    <property type="match status" value="1"/>
</dbReference>
<dbReference type="AlphaFoldDB" id="A0A7T3V4Z9"/>
<feature type="transmembrane region" description="Helical" evidence="6">
    <location>
        <begin position="150"/>
        <end position="167"/>
    </location>
</feature>
<dbReference type="KEGG" id="tper:IWA51_11360"/>
<accession>A0A7T3V4Z9</accession>
<keyword evidence="4 6" id="KW-1133">Transmembrane helix</keyword>
<feature type="transmembrane region" description="Helical" evidence="6">
    <location>
        <begin position="225"/>
        <end position="245"/>
    </location>
</feature>
<dbReference type="Pfam" id="PF02653">
    <property type="entry name" value="BPD_transp_2"/>
    <property type="match status" value="1"/>
</dbReference>
<evidence type="ECO:0000256" key="4">
    <source>
        <dbReference type="ARBA" id="ARBA00022989"/>
    </source>
</evidence>
<dbReference type="InterPro" id="IPR001851">
    <property type="entry name" value="ABC_transp_permease"/>
</dbReference>
<evidence type="ECO:0000256" key="6">
    <source>
        <dbReference type="SAM" id="Phobius"/>
    </source>
</evidence>
<feature type="transmembrane region" description="Helical" evidence="6">
    <location>
        <begin position="283"/>
        <end position="300"/>
    </location>
</feature>
<feature type="transmembrane region" description="Helical" evidence="6">
    <location>
        <begin position="66"/>
        <end position="85"/>
    </location>
</feature>
<evidence type="ECO:0000256" key="3">
    <source>
        <dbReference type="ARBA" id="ARBA00022692"/>
    </source>
</evidence>
<evidence type="ECO:0000256" key="1">
    <source>
        <dbReference type="ARBA" id="ARBA00004651"/>
    </source>
</evidence>
<comment type="subcellular location">
    <subcellularLocation>
        <location evidence="1">Cell membrane</location>
        <topology evidence="1">Multi-pass membrane protein</topology>
    </subcellularLocation>
</comment>
<dbReference type="GO" id="GO:0005886">
    <property type="term" value="C:plasma membrane"/>
    <property type="evidence" value="ECO:0007669"/>
    <property type="project" value="UniProtKB-SubCell"/>
</dbReference>
<dbReference type="PANTHER" id="PTHR43370">
    <property type="entry name" value="SUGAR ABC TRANSPORTER INTEGRAL MEMBRANE PROTEIN-RELATED"/>
    <property type="match status" value="1"/>
</dbReference>
<name>A0A7T3V4Z9_9SPIR</name>
<keyword evidence="3 6" id="KW-0812">Transmembrane</keyword>
<proteinExistence type="predicted"/>
<sequence length="319" mass="33696">MAFLISLGLFLQVAVQTGTHILLGILGGILFEKAGNTNLGTEGMMLMGASLGYYAGILTGSPQLAVLYAGLAGTCGALIYAFITITLRGNQVVTGLVLATFGTGISSYLGKTLTATPLPSSITKAFAPVKIPLLSEIPVLGPMLFDQSPYVYFSVILAAVLFFYYKYTRWGLNVRAIGENPAAADASGINVTLYKYIHVLAGGFVCGLAGAYLSLVFVPRWQENITAGAGWISIALVIFCSWNPLKAIAAAWAFGALKGLTFKFQSITVGTSVIALSPQLLDMIPYFATIIVLVCMGLGSKKGSRAPAALGESYFREDR</sequence>
<evidence type="ECO:0000313" key="7">
    <source>
        <dbReference type="EMBL" id="QQA00836.1"/>
    </source>
</evidence>
<dbReference type="PANTHER" id="PTHR43370:SF2">
    <property type="entry name" value="ABC TRANSPORTER PERMEASE PROTEIN"/>
    <property type="match status" value="1"/>
</dbReference>
<dbReference type="Proteomes" id="UP000595224">
    <property type="component" value="Chromosome"/>
</dbReference>
<keyword evidence="5 6" id="KW-0472">Membrane</keyword>
<gene>
    <name evidence="7" type="ORF">IWA51_11360</name>
</gene>
<keyword evidence="2" id="KW-1003">Cell membrane</keyword>
<keyword evidence="8" id="KW-1185">Reference proteome</keyword>
<feature type="transmembrane region" description="Helical" evidence="6">
    <location>
        <begin position="43"/>
        <end position="60"/>
    </location>
</feature>
<organism evidence="7 8">
    <name type="scientific">Treponema peruense</name>
    <dbReference type="NCBI Taxonomy" id="2787628"/>
    <lineage>
        <taxon>Bacteria</taxon>
        <taxon>Pseudomonadati</taxon>
        <taxon>Spirochaetota</taxon>
        <taxon>Spirochaetia</taxon>
        <taxon>Spirochaetales</taxon>
        <taxon>Treponemataceae</taxon>
        <taxon>Treponema</taxon>
    </lineage>
</organism>
<reference evidence="7 8" key="1">
    <citation type="submission" date="2020-11" db="EMBL/GenBank/DDBJ databases">
        <title>Treponema Peruensis nv. sp., first commensal Treponema isolated from human feces.</title>
        <authorList>
            <person name="Belkhou C."/>
            <person name="Raes J."/>
        </authorList>
    </citation>
    <scope>NUCLEOTIDE SEQUENCE [LARGE SCALE GENOMIC DNA]</scope>
    <source>
        <strain evidence="7 8">RCC2812</strain>
    </source>
</reference>
<evidence type="ECO:0000256" key="2">
    <source>
        <dbReference type="ARBA" id="ARBA00022475"/>
    </source>
</evidence>
<protein>
    <submittedName>
        <fullName evidence="7">ABC transporter permease</fullName>
    </submittedName>
</protein>
<evidence type="ECO:0000256" key="5">
    <source>
        <dbReference type="ARBA" id="ARBA00023136"/>
    </source>
</evidence>
<dbReference type="RefSeq" id="WP_198442503.1">
    <property type="nucleotide sequence ID" value="NZ_CBCSHE010000022.1"/>
</dbReference>
<feature type="transmembrane region" description="Helical" evidence="6">
    <location>
        <begin position="196"/>
        <end position="219"/>
    </location>
</feature>
<feature type="transmembrane region" description="Helical" evidence="6">
    <location>
        <begin position="6"/>
        <end position="31"/>
    </location>
</feature>
<dbReference type="GO" id="GO:0022857">
    <property type="term" value="F:transmembrane transporter activity"/>
    <property type="evidence" value="ECO:0007669"/>
    <property type="project" value="InterPro"/>
</dbReference>
<evidence type="ECO:0000313" key="8">
    <source>
        <dbReference type="Proteomes" id="UP000595224"/>
    </source>
</evidence>
<feature type="transmembrane region" description="Helical" evidence="6">
    <location>
        <begin position="92"/>
        <end position="110"/>
    </location>
</feature>
<dbReference type="EMBL" id="CP064936">
    <property type="protein sequence ID" value="QQA00836.1"/>
    <property type="molecule type" value="Genomic_DNA"/>
</dbReference>